<feature type="non-terminal residue" evidence="2">
    <location>
        <position position="479"/>
    </location>
</feature>
<proteinExistence type="predicted"/>
<feature type="compositionally biased region" description="Basic residues" evidence="1">
    <location>
        <begin position="428"/>
        <end position="441"/>
    </location>
</feature>
<feature type="compositionally biased region" description="Low complexity" evidence="1">
    <location>
        <begin position="379"/>
        <end position="392"/>
    </location>
</feature>
<feature type="region of interest" description="Disordered" evidence="1">
    <location>
        <begin position="1"/>
        <end position="225"/>
    </location>
</feature>
<gene>
    <name evidence="2" type="ORF">AVDCRST_MAG49-2288</name>
</gene>
<organism evidence="2">
    <name type="scientific">uncultured Thermomicrobiales bacterium</name>
    <dbReference type="NCBI Taxonomy" id="1645740"/>
    <lineage>
        <taxon>Bacteria</taxon>
        <taxon>Pseudomonadati</taxon>
        <taxon>Thermomicrobiota</taxon>
        <taxon>Thermomicrobia</taxon>
        <taxon>Thermomicrobiales</taxon>
        <taxon>environmental samples</taxon>
    </lineage>
</organism>
<reference evidence="2" key="1">
    <citation type="submission" date="2020-02" db="EMBL/GenBank/DDBJ databases">
        <authorList>
            <person name="Meier V. D."/>
        </authorList>
    </citation>
    <scope>NUCLEOTIDE SEQUENCE</scope>
    <source>
        <strain evidence="2">AVDCRST_MAG49</strain>
    </source>
</reference>
<name>A0A6J4UXK7_9BACT</name>
<feature type="compositionally biased region" description="Basic residues" evidence="1">
    <location>
        <begin position="137"/>
        <end position="146"/>
    </location>
</feature>
<feature type="region of interest" description="Disordered" evidence="1">
    <location>
        <begin position="266"/>
        <end position="298"/>
    </location>
</feature>
<feature type="compositionally biased region" description="Low complexity" evidence="1">
    <location>
        <begin position="269"/>
        <end position="281"/>
    </location>
</feature>
<dbReference type="EMBL" id="CADCWG010000157">
    <property type="protein sequence ID" value="CAA9559574.1"/>
    <property type="molecule type" value="Genomic_DNA"/>
</dbReference>
<dbReference type="AlphaFoldDB" id="A0A6J4UXK7"/>
<feature type="compositionally biased region" description="Basic and acidic residues" evidence="1">
    <location>
        <begin position="207"/>
        <end position="222"/>
    </location>
</feature>
<accession>A0A6J4UXK7</accession>
<feature type="region of interest" description="Disordered" evidence="1">
    <location>
        <begin position="329"/>
        <end position="393"/>
    </location>
</feature>
<evidence type="ECO:0000256" key="1">
    <source>
        <dbReference type="SAM" id="MobiDB-lite"/>
    </source>
</evidence>
<protein>
    <submittedName>
        <fullName evidence="2">Uncharacterized protein</fullName>
    </submittedName>
</protein>
<feature type="compositionally biased region" description="Low complexity" evidence="1">
    <location>
        <begin position="81"/>
        <end position="91"/>
    </location>
</feature>
<feature type="region of interest" description="Disordered" evidence="1">
    <location>
        <begin position="420"/>
        <end position="441"/>
    </location>
</feature>
<feature type="non-terminal residue" evidence="2">
    <location>
        <position position="1"/>
    </location>
</feature>
<evidence type="ECO:0000313" key="2">
    <source>
        <dbReference type="EMBL" id="CAA9559574.1"/>
    </source>
</evidence>
<sequence length="479" mass="51274">GCPRRRPVRSPAERPAIGQPGPWPSRGAGRPGRARHRAEPPGPALWRRSGDAGHRIIKRVRVAGRTESPPEGRRGPPPIDPDLAGAGAGRRQPARPRCPRVGVAAGLSPPRRLPGPAPRHLLPRPPRARRLGALGHRALRRGRRPGLRSPREPERPRRGRLLPALSPADAGCGRPGRRRAQSRRAGAGRAGRRQPLLPGGRPAPCPPDRRPVRTGGRPDRRPPALRRAVRVLLQRRLLRVAVSGAGPRLLRPGRARALVVGGRRGRVGLGHPAGRPGAAPSVSPPRPPPGHLHARPGRDRAACAVGPHRLRRLPHGRLRRSARLLRRPGDLGRLGRARPLLRRAVPHPPAGGARRRPPPPGDRAQRRRRGPLPGPPAPGLAVARPGAGALHHAAGRRPDRLHLGVARALPAAGGWRLDGRRGAADRHHGCRHARRHRRGAGRGRVPVMARVGAGRVRRGFGAPAGAADHPLQSRLLGGL</sequence>
<feature type="compositionally biased region" description="Basic residues" evidence="1">
    <location>
        <begin position="335"/>
        <end position="345"/>
    </location>
</feature>